<organism evidence="1 2">
    <name type="scientific">Smallanthus sonchifolius</name>
    <dbReference type="NCBI Taxonomy" id="185202"/>
    <lineage>
        <taxon>Eukaryota</taxon>
        <taxon>Viridiplantae</taxon>
        <taxon>Streptophyta</taxon>
        <taxon>Embryophyta</taxon>
        <taxon>Tracheophyta</taxon>
        <taxon>Spermatophyta</taxon>
        <taxon>Magnoliopsida</taxon>
        <taxon>eudicotyledons</taxon>
        <taxon>Gunneridae</taxon>
        <taxon>Pentapetalae</taxon>
        <taxon>asterids</taxon>
        <taxon>campanulids</taxon>
        <taxon>Asterales</taxon>
        <taxon>Asteraceae</taxon>
        <taxon>Asteroideae</taxon>
        <taxon>Heliantheae alliance</taxon>
        <taxon>Millerieae</taxon>
        <taxon>Smallanthus</taxon>
    </lineage>
</organism>
<dbReference type="EMBL" id="CM042027">
    <property type="protein sequence ID" value="KAI3802469.1"/>
    <property type="molecule type" value="Genomic_DNA"/>
</dbReference>
<accession>A0ACB9I378</accession>
<comment type="caution">
    <text evidence="1">The sequence shown here is derived from an EMBL/GenBank/DDBJ whole genome shotgun (WGS) entry which is preliminary data.</text>
</comment>
<name>A0ACB9I378_9ASTR</name>
<sequence>MDRRGIMDSSPSNVSKFRILASSTFIHCSRLRSASIFKPSISAPLAFCSILRATSSSRFNFCDLFISPSIMDSHDKKVRILACNGGSWEAHAGVMKYRPSSLMRRALELPFDTTYSQLRTYVAEKFSFRKDYIYCFKMSYKFPLSSSEQKKPVVVKIADDEDAKIFIDIANEASHGPVTLYIYRTSIPFCKLRYTCCGETDGNALTK</sequence>
<keyword evidence="2" id="KW-1185">Reference proteome</keyword>
<gene>
    <name evidence="1" type="ORF">L1987_30601</name>
</gene>
<reference evidence="2" key="1">
    <citation type="journal article" date="2022" name="Mol. Ecol. Resour.">
        <title>The genomes of chicory, endive, great burdock and yacon provide insights into Asteraceae palaeo-polyploidization history and plant inulin production.</title>
        <authorList>
            <person name="Fan W."/>
            <person name="Wang S."/>
            <person name="Wang H."/>
            <person name="Wang A."/>
            <person name="Jiang F."/>
            <person name="Liu H."/>
            <person name="Zhao H."/>
            <person name="Xu D."/>
            <person name="Zhang Y."/>
        </authorList>
    </citation>
    <scope>NUCLEOTIDE SEQUENCE [LARGE SCALE GENOMIC DNA]</scope>
    <source>
        <strain evidence="2">cv. Yunnan</strain>
    </source>
</reference>
<protein>
    <submittedName>
        <fullName evidence="1">Uncharacterized protein</fullName>
    </submittedName>
</protein>
<evidence type="ECO:0000313" key="2">
    <source>
        <dbReference type="Proteomes" id="UP001056120"/>
    </source>
</evidence>
<evidence type="ECO:0000313" key="1">
    <source>
        <dbReference type="EMBL" id="KAI3802469.1"/>
    </source>
</evidence>
<dbReference type="Proteomes" id="UP001056120">
    <property type="component" value="Linkage Group LG10"/>
</dbReference>
<reference evidence="1 2" key="2">
    <citation type="journal article" date="2022" name="Mol. Ecol. Resour.">
        <title>The genomes of chicory, endive, great burdock and yacon provide insights into Asteraceae paleo-polyploidization history and plant inulin production.</title>
        <authorList>
            <person name="Fan W."/>
            <person name="Wang S."/>
            <person name="Wang H."/>
            <person name="Wang A."/>
            <person name="Jiang F."/>
            <person name="Liu H."/>
            <person name="Zhao H."/>
            <person name="Xu D."/>
            <person name="Zhang Y."/>
        </authorList>
    </citation>
    <scope>NUCLEOTIDE SEQUENCE [LARGE SCALE GENOMIC DNA]</scope>
    <source>
        <strain evidence="2">cv. Yunnan</strain>
        <tissue evidence="1">Leaves</tissue>
    </source>
</reference>
<proteinExistence type="predicted"/>